<dbReference type="AlphaFoldDB" id="Q5TQ80"/>
<dbReference type="Gene3D" id="3.40.50.150">
    <property type="entry name" value="Vaccinia Virus protein VP39"/>
    <property type="match status" value="1"/>
</dbReference>
<dbReference type="GO" id="GO:0005739">
    <property type="term" value="C:mitochondrion"/>
    <property type="evidence" value="ECO:0007669"/>
    <property type="project" value="UniProtKB-SubCell"/>
</dbReference>
<dbReference type="Pfam" id="PF01189">
    <property type="entry name" value="Methyltr_RsmB-F"/>
    <property type="match status" value="1"/>
</dbReference>
<dbReference type="PRINTS" id="PR02008">
    <property type="entry name" value="RCMTFAMILY"/>
</dbReference>
<keyword evidence="7" id="KW-0809">Transit peptide</keyword>
<sequence>MLRPTHRLPLILQRFRHAKTHWVSGGKVDNNATLRKKQFPKDRALENFDDFYGSVFGARWKSVRIALQCEHKYIALVNQFGDTEDTIRLLQSDGAISLRDIYLARKSALANGEDQQQQLAAGGKVFKMGDRVAAFQANQERSETDSLYRANPSAAPSSLSTSNSGSDSSAEAKVVDYKQSLDKSLKDDSEIDYQRMVDPAVGTAAALHEFVPASKLKGMEDYVFESEHYKYYSNSTDFPLKIEMDESFTIPEQLHLYTYERANVSTFRCPRKCSTGVLSHFLFDGASCLPPLALNVQPGDRVLDACAAPGGKSLLLLQTLHPGTMVMNDLQESRCNRIRQLMRQYLYDFDEKWKQKRCFITQSDARNLQEHSMYDRVLVDVPCTNDRHSVMENDNNIFKPSRVKERLRLPELQASILGNCLKLLRPGGTLVYSTCSLSPVQNDGVVHMALSNVFSEIGMTVTIKDLSLMMQPLTDIFKFANPTTLKYGQLVLPFLPANFGPMYICKMVRNE</sequence>
<dbReference type="Gene3D" id="6.20.240.40">
    <property type="match status" value="1"/>
</dbReference>
<evidence type="ECO:0000256" key="11">
    <source>
        <dbReference type="PROSITE-ProRule" id="PRU01023"/>
    </source>
</evidence>
<dbReference type="PANTHER" id="PTHR22808:SF3">
    <property type="entry name" value="5-METHYLCYTOSINE RRNA METHYLTRANSFERASE NSUN4"/>
    <property type="match status" value="1"/>
</dbReference>
<reference evidence="14" key="1">
    <citation type="journal article" date="2002" name="Science">
        <title>The genome sequence of the malaria mosquito Anopheles gambiae.</title>
        <authorList>
            <person name="Holt R.A."/>
            <person name="Subramanian G.M."/>
            <person name="Halpern A."/>
            <person name="Sutton G.G."/>
            <person name="Charlab R."/>
            <person name="Nusskern D.R."/>
            <person name="Wincker P."/>
            <person name="Clark A.G."/>
            <person name="Ribeiro J.M."/>
            <person name="Wides R."/>
            <person name="Salzberg S.L."/>
            <person name="Loftus B."/>
            <person name="Yandell M."/>
            <person name="Majoros W.H."/>
            <person name="Rusch D.B."/>
            <person name="Lai Z."/>
            <person name="Kraft C.L."/>
            <person name="Abril J.F."/>
            <person name="Anthouard V."/>
            <person name="Arensburger P."/>
            <person name="Atkinson P.W."/>
            <person name="Baden H."/>
            <person name="de Berardinis V."/>
            <person name="Baldwin D."/>
            <person name="Benes V."/>
            <person name="Biedler J."/>
            <person name="Blass C."/>
            <person name="Bolanos R."/>
            <person name="Boscus D."/>
            <person name="Barnstead M."/>
            <person name="Cai S."/>
            <person name="Center A."/>
            <person name="Chaturverdi K."/>
            <person name="Christophides G.K."/>
            <person name="Chrystal M.A."/>
            <person name="Clamp M."/>
            <person name="Cravchik A."/>
            <person name="Curwen V."/>
            <person name="Dana A."/>
            <person name="Delcher A."/>
            <person name="Dew I."/>
            <person name="Evans C.A."/>
            <person name="Flanigan M."/>
            <person name="Grundschober-Freimoser A."/>
            <person name="Friedli L."/>
            <person name="Gu Z."/>
            <person name="Guan P."/>
            <person name="Guigo R."/>
            <person name="Hillenmeyer M.E."/>
            <person name="Hladun S.L."/>
            <person name="Hogan J.R."/>
            <person name="Hong Y.S."/>
            <person name="Hoover J."/>
            <person name="Jaillon O."/>
            <person name="Ke Z."/>
            <person name="Kodira C."/>
            <person name="Kokoza E."/>
            <person name="Koutsos A."/>
            <person name="Letunic I."/>
            <person name="Levitsky A."/>
            <person name="Liang Y."/>
            <person name="Lin J.J."/>
            <person name="Lobo N.F."/>
            <person name="Lopez J.R."/>
            <person name="Malek J.A."/>
            <person name="McIntosh T.C."/>
            <person name="Meister S."/>
            <person name="Miller J."/>
            <person name="Mobarry C."/>
            <person name="Mongin E."/>
            <person name="Murphy S.D."/>
            <person name="O'Brochta D.A."/>
            <person name="Pfannkoch C."/>
            <person name="Qi R."/>
            <person name="Regier M.A."/>
            <person name="Remington K."/>
            <person name="Shao H."/>
            <person name="Sharakhova M.V."/>
            <person name="Sitter C.D."/>
            <person name="Shetty J."/>
            <person name="Smith T.J."/>
            <person name="Strong R."/>
            <person name="Sun J."/>
            <person name="Thomasova D."/>
            <person name="Ton L.Q."/>
            <person name="Topalis P."/>
            <person name="Tu Z."/>
            <person name="Unger M.F."/>
            <person name="Walenz B."/>
            <person name="Wang A."/>
            <person name="Wang J."/>
            <person name="Wang M."/>
            <person name="Wang X."/>
            <person name="Woodford K.J."/>
            <person name="Wortman J.R."/>
            <person name="Wu M."/>
            <person name="Yao A."/>
            <person name="Zdobnov E.M."/>
            <person name="Zhang H."/>
            <person name="Zhao Q."/>
            <person name="Zhao S."/>
            <person name="Zhu S.C."/>
            <person name="Zhimulev I."/>
            <person name="Coluzzi M."/>
            <person name="della Torre A."/>
            <person name="Roth C.W."/>
            <person name="Louis C."/>
            <person name="Kalush F."/>
            <person name="Mural R.J."/>
            <person name="Myers E.W."/>
            <person name="Adams M.D."/>
            <person name="Smith H.O."/>
            <person name="Broder S."/>
            <person name="Gardner M.J."/>
            <person name="Fraser C.M."/>
            <person name="Birney E."/>
            <person name="Bork P."/>
            <person name="Brey P.T."/>
            <person name="Venter J.C."/>
            <person name="Weissenbach J."/>
            <person name="Kafatos F.C."/>
            <person name="Collins F.H."/>
            <person name="Hoffman S.L."/>
        </authorList>
    </citation>
    <scope>NUCLEOTIDE SEQUENCE [LARGE SCALE GENOMIC DNA]</scope>
    <source>
        <strain evidence="14">PEST</strain>
    </source>
</reference>
<comment type="similarity">
    <text evidence="11">Belongs to the class I-like SAM-binding methyltransferase superfamily. RsmB/NOP family.</text>
</comment>
<proteinExistence type="inferred from homology"/>
<evidence type="ECO:0000256" key="7">
    <source>
        <dbReference type="ARBA" id="ARBA00022946"/>
    </source>
</evidence>
<protein>
    <recommendedName>
        <fullName evidence="9">NOL1/NOP2/Sun domain family member 4</fullName>
    </recommendedName>
</protein>
<feature type="active site" description="Nucleophile" evidence="11">
    <location>
        <position position="435"/>
    </location>
</feature>
<keyword evidence="4 11" id="KW-0808">Transferase</keyword>
<dbReference type="EMBL" id="AAAB01008964">
    <property type="protein sequence ID" value="EAL39544.3"/>
    <property type="molecule type" value="Genomic_DNA"/>
</dbReference>
<dbReference type="PROSITE" id="PS51686">
    <property type="entry name" value="SAM_MT_RSMB_NOP"/>
    <property type="match status" value="1"/>
</dbReference>
<dbReference type="GO" id="GO:0006364">
    <property type="term" value="P:rRNA processing"/>
    <property type="evidence" value="ECO:0007669"/>
    <property type="project" value="UniProtKB-KW"/>
</dbReference>
<dbReference type="PANTHER" id="PTHR22808">
    <property type="entry name" value="NCL1 YEAST -RELATED NOL1/NOP2/FMU SUN DOMAIN-CONTAINING"/>
    <property type="match status" value="1"/>
</dbReference>
<reference evidence="14" key="2">
    <citation type="submission" date="2002-03" db="EMBL/GenBank/DDBJ databases">
        <authorList>
            <consortium name="The Anopheles Genome Sequencing Consortium"/>
        </authorList>
    </citation>
    <scope>NUCLEOTIDE SEQUENCE</scope>
    <source>
        <strain evidence="14">PEST</strain>
    </source>
</reference>
<reference evidence="14" key="5">
    <citation type="submission" date="2011-05" db="EMBL/GenBank/DDBJ databases">
        <authorList>
            <consortium name="VectorBase"/>
        </authorList>
    </citation>
    <scope>NUCLEOTIDE SEQUENCE</scope>
    <source>
        <strain evidence="14">PEST</strain>
    </source>
</reference>
<dbReference type="SUPFAM" id="SSF53335">
    <property type="entry name" value="S-adenosyl-L-methionine-dependent methyltransferases"/>
    <property type="match status" value="1"/>
</dbReference>
<accession>Q5TQ80</accession>
<evidence type="ECO:0000256" key="3">
    <source>
        <dbReference type="ARBA" id="ARBA00022603"/>
    </source>
</evidence>
<dbReference type="VEuPathDB" id="VectorBase:AGAMI1_011697"/>
<evidence type="ECO:0000256" key="1">
    <source>
        <dbReference type="ARBA" id="ARBA00004173"/>
    </source>
</evidence>
<evidence type="ECO:0000259" key="13">
    <source>
        <dbReference type="PROSITE" id="PS51686"/>
    </source>
</evidence>
<evidence type="ECO:0000313" key="14">
    <source>
        <dbReference type="EMBL" id="EAL39544.3"/>
    </source>
</evidence>
<gene>
    <name evidence="14" type="ORF">AgaP_AGAP008523</name>
</gene>
<evidence type="ECO:0000256" key="10">
    <source>
        <dbReference type="ARBA" id="ARBA00049302"/>
    </source>
</evidence>
<feature type="domain" description="SAM-dependent MTase RsmB/NOP-type" evidence="13">
    <location>
        <begin position="199"/>
        <end position="510"/>
    </location>
</feature>
<organism evidence="14">
    <name type="scientific">Anopheles gambiae</name>
    <name type="common">African malaria mosquito</name>
    <dbReference type="NCBI Taxonomy" id="7165"/>
    <lineage>
        <taxon>Eukaryota</taxon>
        <taxon>Metazoa</taxon>
        <taxon>Ecdysozoa</taxon>
        <taxon>Arthropoda</taxon>
        <taxon>Hexapoda</taxon>
        <taxon>Insecta</taxon>
        <taxon>Pterygota</taxon>
        <taxon>Neoptera</taxon>
        <taxon>Endopterygota</taxon>
        <taxon>Diptera</taxon>
        <taxon>Nematocera</taxon>
        <taxon>Culicoidea</taxon>
        <taxon>Culicidae</taxon>
        <taxon>Anophelinae</taxon>
        <taxon>Anopheles</taxon>
    </lineage>
</organism>
<feature type="binding site" evidence="11">
    <location>
        <position position="380"/>
    </location>
    <ligand>
        <name>S-adenosyl-L-methionine</name>
        <dbReference type="ChEBI" id="CHEBI:59789"/>
    </ligand>
</feature>
<evidence type="ECO:0000256" key="6">
    <source>
        <dbReference type="ARBA" id="ARBA00022884"/>
    </source>
</evidence>
<dbReference type="GO" id="GO:0001510">
    <property type="term" value="P:RNA methylation"/>
    <property type="evidence" value="ECO:0007669"/>
    <property type="project" value="InterPro"/>
</dbReference>
<dbReference type="InterPro" id="IPR001678">
    <property type="entry name" value="MeTrfase_RsmB-F_NOP2_dom"/>
</dbReference>
<keyword evidence="6 11" id="KW-0694">RNA-binding</keyword>
<evidence type="ECO:0000256" key="5">
    <source>
        <dbReference type="ARBA" id="ARBA00022691"/>
    </source>
</evidence>
<keyword evidence="3 11" id="KW-0489">Methyltransferase</keyword>
<evidence type="ECO:0000256" key="8">
    <source>
        <dbReference type="ARBA" id="ARBA00023128"/>
    </source>
</evidence>
<dbReference type="CDD" id="cd02440">
    <property type="entry name" value="AdoMet_MTases"/>
    <property type="match status" value="1"/>
</dbReference>
<evidence type="ECO:0000256" key="12">
    <source>
        <dbReference type="SAM" id="MobiDB-lite"/>
    </source>
</evidence>
<feature type="binding site" evidence="11">
    <location>
        <position position="364"/>
    </location>
    <ligand>
        <name>S-adenosyl-L-methionine</name>
        <dbReference type="ChEBI" id="CHEBI:59789"/>
    </ligand>
</feature>
<dbReference type="GO" id="GO:0008173">
    <property type="term" value="F:RNA methyltransferase activity"/>
    <property type="evidence" value="ECO:0007669"/>
    <property type="project" value="InterPro"/>
</dbReference>
<dbReference type="GO" id="GO:0003723">
    <property type="term" value="F:RNA binding"/>
    <property type="evidence" value="ECO:0007669"/>
    <property type="project" value="UniProtKB-UniRule"/>
</dbReference>
<dbReference type="VEuPathDB" id="VectorBase:AGAP008523"/>
<feature type="region of interest" description="Disordered" evidence="12">
    <location>
        <begin position="139"/>
        <end position="173"/>
    </location>
</feature>
<dbReference type="InterPro" id="IPR029063">
    <property type="entry name" value="SAM-dependent_MTases_sf"/>
</dbReference>
<keyword evidence="5 11" id="KW-0949">S-adenosyl-L-methionine</keyword>
<evidence type="ECO:0000256" key="2">
    <source>
        <dbReference type="ARBA" id="ARBA00022552"/>
    </source>
</evidence>
<feature type="compositionally biased region" description="Low complexity" evidence="12">
    <location>
        <begin position="153"/>
        <end position="172"/>
    </location>
</feature>
<keyword evidence="8" id="KW-0496">Mitochondrion</keyword>
<name>Q5TQ80_ANOGA</name>
<evidence type="ECO:0000256" key="4">
    <source>
        <dbReference type="ARBA" id="ARBA00022679"/>
    </source>
</evidence>
<feature type="binding site" evidence="11">
    <location>
        <begin position="306"/>
        <end position="312"/>
    </location>
    <ligand>
        <name>S-adenosyl-L-methionine</name>
        <dbReference type="ChEBI" id="CHEBI:59789"/>
    </ligand>
</feature>
<dbReference type="PaxDb" id="7165-AGAP008523-PA"/>
<reference evidence="14" key="4">
    <citation type="journal article" date="2007" name="Genome Biol.">
        <title>Update of the Anopheles gambiae PEST genome assembly.</title>
        <authorList>
            <person name="Sharakhova M.V."/>
            <person name="Hammond M.P."/>
            <person name="Lobo N.F."/>
            <person name="Krzywinski J."/>
            <person name="Unger M.F."/>
            <person name="Hillenmeyer M.E."/>
            <person name="Bruggner R.V."/>
            <person name="Birney E."/>
            <person name="Collins F.H."/>
        </authorList>
    </citation>
    <scope>NUCLEOTIDE SEQUENCE</scope>
    <source>
        <strain evidence="14">PEST</strain>
    </source>
</reference>
<dbReference type="InterPro" id="IPR023267">
    <property type="entry name" value="RCMT"/>
</dbReference>
<dbReference type="eggNOG" id="KOG2198">
    <property type="taxonomic scope" value="Eukaryota"/>
</dbReference>
<dbReference type="PhylomeDB" id="Q5TQ80"/>
<dbReference type="FunFam" id="3.40.50.150:FF:000055">
    <property type="entry name" value="5-methylcytosine rRNA methyltransferase NSUN4"/>
    <property type="match status" value="1"/>
</dbReference>
<evidence type="ECO:0000256" key="9">
    <source>
        <dbReference type="ARBA" id="ARBA00042050"/>
    </source>
</evidence>
<dbReference type="HOGENOM" id="CLU_041061_2_0_1"/>
<comment type="caution">
    <text evidence="14">The sequence shown here is derived from an EMBL/GenBank/DDBJ whole genome shotgun (WGS) entry which is preliminary data.</text>
</comment>
<reference evidence="14" key="3">
    <citation type="journal article" date="2004" name="Trends Parasitol.">
        <title>The Anopheles gambiae genome: an update.</title>
        <authorList>
            <person name="Mongin E."/>
            <person name="Louis C."/>
            <person name="Holt R.A."/>
            <person name="Birney E."/>
            <person name="Collins F.H."/>
        </authorList>
    </citation>
    <scope>NUCLEOTIDE SEQUENCE</scope>
    <source>
        <strain evidence="14">PEST</strain>
    </source>
</reference>
<dbReference type="STRING" id="7165.Q5TQ80"/>
<comment type="subcellular location">
    <subcellularLocation>
        <location evidence="1">Mitochondrion</location>
    </subcellularLocation>
</comment>
<feature type="binding site" evidence="11">
    <location>
        <position position="329"/>
    </location>
    <ligand>
        <name>S-adenosyl-L-methionine</name>
        <dbReference type="ChEBI" id="CHEBI:59789"/>
    </ligand>
</feature>
<comment type="catalytic activity">
    <reaction evidence="10">
        <text>a cytidine in rRNA + S-adenosyl-L-methionine = a 5-methylcytidine in rRNA + S-adenosyl-L-homocysteine + H(+)</text>
        <dbReference type="Rhea" id="RHEA:61484"/>
        <dbReference type="Rhea" id="RHEA-COMP:15836"/>
        <dbReference type="Rhea" id="RHEA-COMP:15837"/>
        <dbReference type="ChEBI" id="CHEBI:15378"/>
        <dbReference type="ChEBI" id="CHEBI:57856"/>
        <dbReference type="ChEBI" id="CHEBI:59789"/>
        <dbReference type="ChEBI" id="CHEBI:74483"/>
        <dbReference type="ChEBI" id="CHEBI:82748"/>
    </reaction>
</comment>
<dbReference type="InterPro" id="IPR049560">
    <property type="entry name" value="MeTrfase_RsmB-F_NOP2_cat"/>
</dbReference>
<keyword evidence="2" id="KW-0698">rRNA processing</keyword>